<proteinExistence type="predicted"/>
<protein>
    <submittedName>
        <fullName evidence="1">Uncharacterized protein</fullName>
    </submittedName>
</protein>
<accession>A0A9X1QPY5</accession>
<gene>
    <name evidence="1" type="ORF">L1O03_00575</name>
</gene>
<evidence type="ECO:0000313" key="2">
    <source>
        <dbReference type="Proteomes" id="UP001139336"/>
    </source>
</evidence>
<dbReference type="Proteomes" id="UP001139336">
    <property type="component" value="Unassembled WGS sequence"/>
</dbReference>
<sequence>MNKYSALEQAIAETEDVERGDPVRRDTIISSPGRTRDRILHIRLTEEEYQALRCQAGSQPVSAYARDKVLHSDEAPQSDIIAHAVCDALRKAGYVIAKDDAA</sequence>
<comment type="caution">
    <text evidence="1">The sequence shown here is derived from an EMBL/GenBank/DDBJ whole genome shotgun (WGS) entry which is preliminary data.</text>
</comment>
<dbReference type="RefSeq" id="WP_236117486.1">
    <property type="nucleotide sequence ID" value="NZ_JAKGSI010000001.1"/>
</dbReference>
<evidence type="ECO:0000313" key="1">
    <source>
        <dbReference type="EMBL" id="MCF4005678.1"/>
    </source>
</evidence>
<organism evidence="1 2">
    <name type="scientific">Corynebacterium uropygiale</name>
    <dbReference type="NCBI Taxonomy" id="1775911"/>
    <lineage>
        <taxon>Bacteria</taxon>
        <taxon>Bacillati</taxon>
        <taxon>Actinomycetota</taxon>
        <taxon>Actinomycetes</taxon>
        <taxon>Mycobacteriales</taxon>
        <taxon>Corynebacteriaceae</taxon>
        <taxon>Corynebacterium</taxon>
    </lineage>
</organism>
<reference evidence="1" key="1">
    <citation type="submission" date="2022-01" db="EMBL/GenBank/DDBJ databases">
        <title>Corynebacterium sp. nov isolated from isolated from the feces of the greater white-fronted geese (Anser albifrons) at Poyang Lake, PR China.</title>
        <authorList>
            <person name="Liu Q."/>
        </authorList>
    </citation>
    <scope>NUCLEOTIDE SEQUENCE</scope>
    <source>
        <strain evidence="1">JCM 32435</strain>
    </source>
</reference>
<keyword evidence="2" id="KW-1185">Reference proteome</keyword>
<dbReference type="EMBL" id="JAKGSI010000001">
    <property type="protein sequence ID" value="MCF4005678.1"/>
    <property type="molecule type" value="Genomic_DNA"/>
</dbReference>
<name>A0A9X1QPY5_9CORY</name>
<dbReference type="AlphaFoldDB" id="A0A9X1QPY5"/>